<dbReference type="InterPro" id="IPR017896">
    <property type="entry name" value="4Fe4S_Fe-S-bd"/>
</dbReference>
<feature type="domain" description="4Fe-4S ferredoxin-type" evidence="5">
    <location>
        <begin position="115"/>
        <end position="144"/>
    </location>
</feature>
<dbReference type="InterPro" id="IPR017900">
    <property type="entry name" value="4Fe4S_Fe_S_CS"/>
</dbReference>
<gene>
    <name evidence="6" type="ORF">SAMN05216233_11084</name>
</gene>
<dbReference type="Proteomes" id="UP000198870">
    <property type="component" value="Unassembled WGS sequence"/>
</dbReference>
<dbReference type="STRING" id="419481.SAMN05216233_11084"/>
<dbReference type="PROSITE" id="PS00198">
    <property type="entry name" value="4FE4S_FER_1"/>
    <property type="match status" value="1"/>
</dbReference>
<keyword evidence="4" id="KW-0411">Iron-sulfur</keyword>
<organism evidence="6 7">
    <name type="scientific">Desulfoluna spongiiphila</name>
    <dbReference type="NCBI Taxonomy" id="419481"/>
    <lineage>
        <taxon>Bacteria</taxon>
        <taxon>Pseudomonadati</taxon>
        <taxon>Thermodesulfobacteriota</taxon>
        <taxon>Desulfobacteria</taxon>
        <taxon>Desulfobacterales</taxon>
        <taxon>Desulfolunaceae</taxon>
        <taxon>Desulfoluna</taxon>
    </lineage>
</organism>
<keyword evidence="2" id="KW-0479">Metal-binding</keyword>
<proteinExistence type="predicted"/>
<dbReference type="Gene3D" id="3.30.70.20">
    <property type="match status" value="2"/>
</dbReference>
<dbReference type="AlphaFoldDB" id="A0A1G5GCR2"/>
<dbReference type="PANTHER" id="PTHR43177">
    <property type="entry name" value="PROTEIN NRFC"/>
    <property type="match status" value="1"/>
</dbReference>
<dbReference type="PROSITE" id="PS51379">
    <property type="entry name" value="4FE4S_FER_2"/>
    <property type="match status" value="3"/>
</dbReference>
<name>A0A1G5GCR2_9BACT</name>
<dbReference type="Pfam" id="PF13247">
    <property type="entry name" value="Fer4_11"/>
    <property type="match status" value="1"/>
</dbReference>
<keyword evidence="1" id="KW-0004">4Fe-4S</keyword>
<dbReference type="SUPFAM" id="SSF54862">
    <property type="entry name" value="4Fe-4S ferredoxins"/>
    <property type="match status" value="1"/>
</dbReference>
<feature type="domain" description="4Fe-4S ferredoxin-type" evidence="5">
    <location>
        <begin position="38"/>
        <end position="67"/>
    </location>
</feature>
<sequence length="219" mass="23207">MEDRRTFIKHGLLLCAGAGGLLAVRAESAPKKRPDGQWTMVVDSALCTGCNACMVACKLQHNTEKGKFNTHVVEEEKGTFPHASLGFSPTLCHHCDDAPCVKACPTGASAKDPCGAVTMDWSLCNGCGSCLPTCPHNARFADSRFGNRADKCDLCLDRISQGLQPACVENCASGARTFGRSDGPNEAFAGQVEKIRRHNENDSNGAVLFCKGNTGGTQA</sequence>
<keyword evidence="7" id="KW-1185">Reference proteome</keyword>
<evidence type="ECO:0000259" key="5">
    <source>
        <dbReference type="PROSITE" id="PS51379"/>
    </source>
</evidence>
<dbReference type="EMBL" id="FMUX01000010">
    <property type="protein sequence ID" value="SCY49322.1"/>
    <property type="molecule type" value="Genomic_DNA"/>
</dbReference>
<evidence type="ECO:0000256" key="4">
    <source>
        <dbReference type="ARBA" id="ARBA00023014"/>
    </source>
</evidence>
<dbReference type="RefSeq" id="WP_175469805.1">
    <property type="nucleotide sequence ID" value="NZ_FMUX01000010.1"/>
</dbReference>
<evidence type="ECO:0000313" key="7">
    <source>
        <dbReference type="Proteomes" id="UP000198870"/>
    </source>
</evidence>
<feature type="domain" description="4Fe-4S ferredoxin-type" evidence="5">
    <location>
        <begin position="83"/>
        <end position="114"/>
    </location>
</feature>
<accession>A0A1G5GCR2</accession>
<protein>
    <submittedName>
        <fullName evidence="6">Protein NrfC</fullName>
    </submittedName>
</protein>
<evidence type="ECO:0000256" key="2">
    <source>
        <dbReference type="ARBA" id="ARBA00022723"/>
    </source>
</evidence>
<reference evidence="6 7" key="1">
    <citation type="submission" date="2016-10" db="EMBL/GenBank/DDBJ databases">
        <authorList>
            <person name="de Groot N.N."/>
        </authorList>
    </citation>
    <scope>NUCLEOTIDE SEQUENCE [LARGE SCALE GENOMIC DNA]</scope>
    <source>
        <strain evidence="6 7">AA1</strain>
    </source>
</reference>
<dbReference type="GO" id="GO:0046872">
    <property type="term" value="F:metal ion binding"/>
    <property type="evidence" value="ECO:0007669"/>
    <property type="project" value="UniProtKB-KW"/>
</dbReference>
<dbReference type="InterPro" id="IPR050954">
    <property type="entry name" value="ET_IronSulfur_Cluster-Binding"/>
</dbReference>
<dbReference type="PANTHER" id="PTHR43177:SF3">
    <property type="entry name" value="PROTEIN NRFC HOMOLOG"/>
    <property type="match status" value="1"/>
</dbReference>
<dbReference type="GO" id="GO:0051539">
    <property type="term" value="F:4 iron, 4 sulfur cluster binding"/>
    <property type="evidence" value="ECO:0007669"/>
    <property type="project" value="UniProtKB-KW"/>
</dbReference>
<evidence type="ECO:0000256" key="3">
    <source>
        <dbReference type="ARBA" id="ARBA00023004"/>
    </source>
</evidence>
<dbReference type="CDD" id="cd10551">
    <property type="entry name" value="PsrB"/>
    <property type="match status" value="1"/>
</dbReference>
<evidence type="ECO:0000313" key="6">
    <source>
        <dbReference type="EMBL" id="SCY49322.1"/>
    </source>
</evidence>
<evidence type="ECO:0000256" key="1">
    <source>
        <dbReference type="ARBA" id="ARBA00022485"/>
    </source>
</evidence>
<keyword evidence="3" id="KW-0408">Iron</keyword>